<accession>A0ABY1QRS6</accession>
<feature type="compositionally biased region" description="Polar residues" evidence="6">
    <location>
        <begin position="24"/>
        <end position="37"/>
    </location>
</feature>
<protein>
    <submittedName>
        <fullName evidence="9">Flagellar biosynthetic protein FliO</fullName>
    </submittedName>
</protein>
<keyword evidence="9" id="KW-0966">Cell projection</keyword>
<comment type="subcellular location">
    <subcellularLocation>
        <location evidence="1">Cell membrane</location>
    </subcellularLocation>
</comment>
<dbReference type="EMBL" id="FXUG01000022">
    <property type="protein sequence ID" value="SMP76968.1"/>
    <property type="molecule type" value="Genomic_DNA"/>
</dbReference>
<dbReference type="Pfam" id="PF04347">
    <property type="entry name" value="FliO"/>
    <property type="match status" value="1"/>
</dbReference>
<evidence type="ECO:0000313" key="9">
    <source>
        <dbReference type="EMBL" id="SMP76968.1"/>
    </source>
</evidence>
<keyword evidence="4 7" id="KW-1133">Transmembrane helix</keyword>
<keyword evidence="5 7" id="KW-0472">Membrane</keyword>
<proteinExistence type="predicted"/>
<keyword evidence="3 7" id="KW-0812">Transmembrane</keyword>
<keyword evidence="10" id="KW-1185">Reference proteome</keyword>
<feature type="signal peptide" evidence="8">
    <location>
        <begin position="1"/>
        <end position="25"/>
    </location>
</feature>
<feature type="chain" id="PRO_5045660243" evidence="8">
    <location>
        <begin position="26"/>
        <end position="280"/>
    </location>
</feature>
<feature type="region of interest" description="Disordered" evidence="6">
    <location>
        <begin position="24"/>
        <end position="97"/>
    </location>
</feature>
<keyword evidence="8" id="KW-0732">Signal</keyword>
<evidence type="ECO:0000256" key="7">
    <source>
        <dbReference type="SAM" id="Phobius"/>
    </source>
</evidence>
<evidence type="ECO:0000256" key="3">
    <source>
        <dbReference type="ARBA" id="ARBA00022692"/>
    </source>
</evidence>
<keyword evidence="9" id="KW-0282">Flagellum</keyword>
<feature type="transmembrane region" description="Helical" evidence="7">
    <location>
        <begin position="142"/>
        <end position="162"/>
    </location>
</feature>
<evidence type="ECO:0000256" key="1">
    <source>
        <dbReference type="ARBA" id="ARBA00004236"/>
    </source>
</evidence>
<evidence type="ECO:0000256" key="5">
    <source>
        <dbReference type="ARBA" id="ARBA00023136"/>
    </source>
</evidence>
<reference evidence="9 10" key="1">
    <citation type="submission" date="2017-05" db="EMBL/GenBank/DDBJ databases">
        <authorList>
            <person name="Varghese N."/>
            <person name="Submissions S."/>
        </authorList>
    </citation>
    <scope>NUCLEOTIDE SEQUENCE [LARGE SCALE GENOMIC DNA]</scope>
    <source>
        <strain evidence="9 10">DSM 25457</strain>
    </source>
</reference>
<dbReference type="InterPro" id="IPR022781">
    <property type="entry name" value="Flagellar_biosynth_FliO"/>
</dbReference>
<dbReference type="Proteomes" id="UP001158067">
    <property type="component" value="Unassembled WGS sequence"/>
</dbReference>
<name>A0ABY1QRS6_9BACT</name>
<organism evidence="9 10">
    <name type="scientific">Neorhodopirellula lusitana</name>
    <dbReference type="NCBI Taxonomy" id="445327"/>
    <lineage>
        <taxon>Bacteria</taxon>
        <taxon>Pseudomonadati</taxon>
        <taxon>Planctomycetota</taxon>
        <taxon>Planctomycetia</taxon>
        <taxon>Pirellulales</taxon>
        <taxon>Pirellulaceae</taxon>
        <taxon>Neorhodopirellula</taxon>
    </lineage>
</organism>
<sequence length="280" mass="29649">MSRLLRVACFAGLVMVSCGTPTLHAQDNHPYASTANTPKVIARGGGFPALQPRSSAASNRETPDRGVLDHDSSTHGASTPIGQLGNSTGRDSRDFDDQSTYRVAGSATSDGDADFQNEEDAAAALRLERTPEPSRSKMTGPLVTVCSSLAIVLALFSALVWVGRRFGGGAAASKPLPAAALHPLGHIMLDPRTKLVLVKCGRRILVLSQTASGVQPITEVTHPDEVRELVASCSAEAREVFERTLREIELEPAHGFTGQSDEAVPRPTSRRSSGRLFATA</sequence>
<evidence type="ECO:0000256" key="2">
    <source>
        <dbReference type="ARBA" id="ARBA00022475"/>
    </source>
</evidence>
<gene>
    <name evidence="9" type="ORF">SAMN06265222_12252</name>
</gene>
<keyword evidence="2" id="KW-1003">Cell membrane</keyword>
<dbReference type="PROSITE" id="PS51257">
    <property type="entry name" value="PROKAR_LIPOPROTEIN"/>
    <property type="match status" value="1"/>
</dbReference>
<feature type="compositionally biased region" description="Polar residues" evidence="6">
    <location>
        <begin position="74"/>
        <end position="89"/>
    </location>
</feature>
<evidence type="ECO:0000313" key="10">
    <source>
        <dbReference type="Proteomes" id="UP001158067"/>
    </source>
</evidence>
<evidence type="ECO:0000256" key="8">
    <source>
        <dbReference type="SAM" id="SignalP"/>
    </source>
</evidence>
<feature type="compositionally biased region" description="Basic and acidic residues" evidence="6">
    <location>
        <begin position="61"/>
        <end position="73"/>
    </location>
</feature>
<comment type="caution">
    <text evidence="9">The sequence shown here is derived from an EMBL/GenBank/DDBJ whole genome shotgun (WGS) entry which is preliminary data.</text>
</comment>
<evidence type="ECO:0000256" key="6">
    <source>
        <dbReference type="SAM" id="MobiDB-lite"/>
    </source>
</evidence>
<dbReference type="RefSeq" id="WP_283435309.1">
    <property type="nucleotide sequence ID" value="NZ_FXUG01000022.1"/>
</dbReference>
<feature type="region of interest" description="Disordered" evidence="6">
    <location>
        <begin position="256"/>
        <end position="280"/>
    </location>
</feature>
<keyword evidence="9" id="KW-0969">Cilium</keyword>
<evidence type="ECO:0000256" key="4">
    <source>
        <dbReference type="ARBA" id="ARBA00022989"/>
    </source>
</evidence>